<dbReference type="Pfam" id="PF05194">
    <property type="entry name" value="UreE_C"/>
    <property type="match status" value="1"/>
</dbReference>
<evidence type="ECO:0000256" key="3">
    <source>
        <dbReference type="ARBA" id="ARBA00022596"/>
    </source>
</evidence>
<dbReference type="GO" id="GO:0065003">
    <property type="term" value="P:protein-containing complex assembly"/>
    <property type="evidence" value="ECO:0007669"/>
    <property type="project" value="InterPro"/>
</dbReference>
<protein>
    <recommendedName>
        <fullName evidence="5">Urease accessory protein UreE</fullName>
    </recommendedName>
</protein>
<dbReference type="GO" id="GO:0005737">
    <property type="term" value="C:cytoplasm"/>
    <property type="evidence" value="ECO:0007669"/>
    <property type="project" value="UniProtKB-SubCell"/>
</dbReference>
<dbReference type="Proteomes" id="UP000230886">
    <property type="component" value="Unassembled WGS sequence"/>
</dbReference>
<evidence type="ECO:0000256" key="2">
    <source>
        <dbReference type="ARBA" id="ARBA00022490"/>
    </source>
</evidence>
<comment type="function">
    <text evidence="5">Involved in urease metallocenter assembly. Binds nickel. Probably functions as a nickel donor during metallocenter assembly.</text>
</comment>
<dbReference type="InterPro" id="IPR036118">
    <property type="entry name" value="UreE_N_sf"/>
</dbReference>
<dbReference type="EMBL" id="NOVD01000001">
    <property type="protein sequence ID" value="PCK29046.1"/>
    <property type="molecule type" value="Genomic_DNA"/>
</dbReference>
<dbReference type="Pfam" id="PF02814">
    <property type="entry name" value="UreE_N"/>
    <property type="match status" value="1"/>
</dbReference>
<dbReference type="HAMAP" id="MF_00822">
    <property type="entry name" value="UreE"/>
    <property type="match status" value="1"/>
</dbReference>
<evidence type="ECO:0000313" key="7">
    <source>
        <dbReference type="Proteomes" id="UP000230886"/>
    </source>
</evidence>
<dbReference type="InterPro" id="IPR007864">
    <property type="entry name" value="UreE_C_dom"/>
</dbReference>
<dbReference type="InterPro" id="IPR012406">
    <property type="entry name" value="UreE"/>
</dbReference>
<gene>
    <name evidence="5 6" type="primary">ureE</name>
    <name evidence="6" type="ORF">CHR55_01220</name>
</gene>
<dbReference type="GO" id="GO:0019627">
    <property type="term" value="P:urea metabolic process"/>
    <property type="evidence" value="ECO:0007669"/>
    <property type="project" value="InterPro"/>
</dbReference>
<comment type="caution">
    <text evidence="6">The sequence shown here is derived from an EMBL/GenBank/DDBJ whole genome shotgun (WGS) entry which is preliminary data.</text>
</comment>
<accession>A0A2A5JI22</accession>
<keyword evidence="2 5" id="KW-0963">Cytoplasm</keyword>
<keyword evidence="4 5" id="KW-0143">Chaperone</keyword>
<reference evidence="6 7" key="1">
    <citation type="submission" date="2017-07" db="EMBL/GenBank/DDBJ databases">
        <title>Draft sequence of Rhodococcus enclensis 23b-28.</title>
        <authorList>
            <person name="Besaury L."/>
            <person name="Sancelme M."/>
            <person name="Amato P."/>
            <person name="Lallement A."/>
            <person name="Delort A.-M."/>
        </authorList>
    </citation>
    <scope>NUCLEOTIDE SEQUENCE [LARGE SCALE GENOMIC DNA]</scope>
    <source>
        <strain evidence="6 7">23b-28</strain>
    </source>
</reference>
<evidence type="ECO:0000313" key="6">
    <source>
        <dbReference type="EMBL" id="PCK29046.1"/>
    </source>
</evidence>
<sequence length="215" mass="23436">MSGTITHTHGADATPHTHGEMTAPSGKPTRVDALLGKETDEEWAGRLDNAVVDVLSLDQWEAQKSRLRRTTIGGRELAVSLDRGIQLQDGDILLWDEPANTVVVARINLKDVLEIDLSALVDVTPEKMIQTCLELGHAVGNQHWPAVVKGMKVYVPLTVDKAVMGSVMRTHAFEGIEYTFIPGAEVIPYIAPHEARRLFGAAAREGEGHTHDPLV</sequence>
<evidence type="ECO:0000256" key="1">
    <source>
        <dbReference type="ARBA" id="ARBA00004496"/>
    </source>
</evidence>
<dbReference type="SUPFAM" id="SSF69287">
    <property type="entry name" value="Urease metallochaperone UreE, N-terminal domain"/>
    <property type="match status" value="1"/>
</dbReference>
<dbReference type="RefSeq" id="WP_007731715.1">
    <property type="nucleotide sequence ID" value="NZ_AP026691.1"/>
</dbReference>
<dbReference type="SMART" id="SM00988">
    <property type="entry name" value="UreE_N"/>
    <property type="match status" value="1"/>
</dbReference>
<keyword evidence="3 5" id="KW-0533">Nickel</keyword>
<dbReference type="GeneID" id="57483820"/>
<accession>A0A069JJR0</accession>
<dbReference type="AlphaFoldDB" id="A0A069JJR0"/>
<dbReference type="GO" id="GO:0006457">
    <property type="term" value="P:protein folding"/>
    <property type="evidence" value="ECO:0007669"/>
    <property type="project" value="InterPro"/>
</dbReference>
<evidence type="ECO:0000256" key="4">
    <source>
        <dbReference type="ARBA" id="ARBA00023186"/>
    </source>
</evidence>
<name>A0A069JJR0_RHOSG</name>
<dbReference type="GO" id="GO:0051082">
    <property type="term" value="F:unfolded protein binding"/>
    <property type="evidence" value="ECO:0007669"/>
    <property type="project" value="UniProtKB-UniRule"/>
</dbReference>
<organism evidence="6 7">
    <name type="scientific">Rhodococcus qingshengii</name>
    <dbReference type="NCBI Taxonomy" id="334542"/>
    <lineage>
        <taxon>Bacteria</taxon>
        <taxon>Bacillati</taxon>
        <taxon>Actinomycetota</taxon>
        <taxon>Actinomycetes</taxon>
        <taxon>Mycobacteriales</taxon>
        <taxon>Nocardiaceae</taxon>
        <taxon>Rhodococcus</taxon>
        <taxon>Rhodococcus erythropolis group</taxon>
    </lineage>
</organism>
<proteinExistence type="inferred from homology"/>
<comment type="subcellular location">
    <subcellularLocation>
        <location evidence="1 5">Cytoplasm</location>
    </subcellularLocation>
</comment>
<dbReference type="InterPro" id="IPR004029">
    <property type="entry name" value="UreE_N"/>
</dbReference>
<dbReference type="GO" id="GO:0016151">
    <property type="term" value="F:nickel cation binding"/>
    <property type="evidence" value="ECO:0007669"/>
    <property type="project" value="UniProtKB-UniRule"/>
</dbReference>
<evidence type="ECO:0000256" key="5">
    <source>
        <dbReference type="HAMAP-Rule" id="MF_00822"/>
    </source>
</evidence>
<dbReference type="Gene3D" id="2.60.260.20">
    <property type="entry name" value="Urease metallochaperone UreE, N-terminal domain"/>
    <property type="match status" value="1"/>
</dbReference>
<comment type="similarity">
    <text evidence="5">Belongs to the UreE family.</text>
</comment>